<evidence type="ECO:0000313" key="3">
    <source>
        <dbReference type="EMBL" id="CAD8575403.1"/>
    </source>
</evidence>
<feature type="region of interest" description="Disordered" evidence="2">
    <location>
        <begin position="189"/>
        <end position="208"/>
    </location>
</feature>
<dbReference type="Pfam" id="PF12796">
    <property type="entry name" value="Ank_2"/>
    <property type="match status" value="1"/>
</dbReference>
<dbReference type="InterPro" id="IPR036770">
    <property type="entry name" value="Ankyrin_rpt-contain_sf"/>
</dbReference>
<gene>
    <name evidence="3" type="ORF">MSP1404_LOCUS196</name>
</gene>
<protein>
    <submittedName>
        <fullName evidence="3">Uncharacterized protein</fullName>
    </submittedName>
</protein>
<keyword evidence="1" id="KW-0040">ANK repeat</keyword>
<dbReference type="AlphaFoldDB" id="A0A7S0KAN4"/>
<proteinExistence type="predicted"/>
<feature type="repeat" description="ANK" evidence="1">
    <location>
        <begin position="152"/>
        <end position="184"/>
    </location>
</feature>
<organism evidence="3">
    <name type="scientific">Micromonas pusilla</name>
    <name type="common">Picoplanktonic green alga</name>
    <name type="synonym">Chromulina pusilla</name>
    <dbReference type="NCBI Taxonomy" id="38833"/>
    <lineage>
        <taxon>Eukaryota</taxon>
        <taxon>Viridiplantae</taxon>
        <taxon>Chlorophyta</taxon>
        <taxon>Mamiellophyceae</taxon>
        <taxon>Mamiellales</taxon>
        <taxon>Mamiellaceae</taxon>
        <taxon>Micromonas</taxon>
    </lineage>
</organism>
<reference evidence="3" key="1">
    <citation type="submission" date="2021-01" db="EMBL/GenBank/DDBJ databases">
        <authorList>
            <person name="Corre E."/>
            <person name="Pelletier E."/>
            <person name="Niang G."/>
            <person name="Scheremetjew M."/>
            <person name="Finn R."/>
            <person name="Kale V."/>
            <person name="Holt S."/>
            <person name="Cochrane G."/>
            <person name="Meng A."/>
            <person name="Brown T."/>
            <person name="Cohen L."/>
        </authorList>
    </citation>
    <scope>NUCLEOTIDE SEQUENCE</scope>
    <source>
        <strain evidence="3">CCMP494</strain>
    </source>
</reference>
<evidence type="ECO:0000256" key="2">
    <source>
        <dbReference type="SAM" id="MobiDB-lite"/>
    </source>
</evidence>
<accession>A0A7S0KAN4</accession>
<dbReference type="PANTHER" id="PTHR24183:SF1">
    <property type="entry name" value="FIBRONECTIN TYPE 3 AND ANKYRIN REPEAT DOMAINS PROTEIN 1"/>
    <property type="match status" value="1"/>
</dbReference>
<dbReference type="EMBL" id="HBEV01000236">
    <property type="protein sequence ID" value="CAD8575403.1"/>
    <property type="molecule type" value="Transcribed_RNA"/>
</dbReference>
<dbReference type="InterPro" id="IPR002110">
    <property type="entry name" value="Ankyrin_rpt"/>
</dbReference>
<dbReference type="GO" id="GO:0005634">
    <property type="term" value="C:nucleus"/>
    <property type="evidence" value="ECO:0007669"/>
    <property type="project" value="TreeGrafter"/>
</dbReference>
<name>A0A7S0KAN4_MICPS</name>
<feature type="repeat" description="ANK" evidence="1">
    <location>
        <begin position="119"/>
        <end position="151"/>
    </location>
</feature>
<dbReference type="PROSITE" id="PS50297">
    <property type="entry name" value="ANK_REP_REGION"/>
    <property type="match status" value="1"/>
</dbReference>
<dbReference type="PANTHER" id="PTHR24183">
    <property type="entry name" value="FIBRONECTIN TYPE 3 AND ANKYRIN REPEAT DOMAINS PROTEIN 1"/>
    <property type="match status" value="1"/>
</dbReference>
<sequence length="208" mass="22345">MGSPMGAMMGSPGAMPMPAFGGAMGLMAPQLQHAQMQHMIMMQQQMQEQMRRYQEQMQMQMAGMSVQSPQAPVANAATSQGVTEERLRRVFHLVADNADDEVMGLIDSGAVGVDLADDGGNTLLMASCAAGHKRLSRHLVKRGSGLNKRNAEGNTALHFALAMGHVELGDFLVAKGADDGVTNNYGMSPFEGLAPEKDGGGWRRQHRY</sequence>
<dbReference type="PROSITE" id="PS50088">
    <property type="entry name" value="ANK_REPEAT"/>
    <property type="match status" value="2"/>
</dbReference>
<dbReference type="SMART" id="SM00248">
    <property type="entry name" value="ANK"/>
    <property type="match status" value="2"/>
</dbReference>
<dbReference type="Gene3D" id="1.25.40.20">
    <property type="entry name" value="Ankyrin repeat-containing domain"/>
    <property type="match status" value="1"/>
</dbReference>
<dbReference type="SUPFAM" id="SSF48403">
    <property type="entry name" value="Ankyrin repeat"/>
    <property type="match status" value="1"/>
</dbReference>
<evidence type="ECO:0000256" key="1">
    <source>
        <dbReference type="PROSITE-ProRule" id="PRU00023"/>
    </source>
</evidence>